<name>A0A9W6S6V7_9ACTN</name>
<feature type="compositionally biased region" description="Gly residues" evidence="1">
    <location>
        <begin position="164"/>
        <end position="182"/>
    </location>
</feature>
<feature type="region of interest" description="Disordered" evidence="1">
    <location>
        <begin position="108"/>
        <end position="128"/>
    </location>
</feature>
<reference evidence="2" key="1">
    <citation type="submission" date="2023-03" db="EMBL/GenBank/DDBJ databases">
        <title>Actinoallomurus iriomotensis NBRC 103684.</title>
        <authorList>
            <person name="Ichikawa N."/>
            <person name="Sato H."/>
            <person name="Tonouchi N."/>
        </authorList>
    </citation>
    <scope>NUCLEOTIDE SEQUENCE</scope>
    <source>
        <strain evidence="2">NBRC 103684</strain>
    </source>
</reference>
<dbReference type="Gene3D" id="1.10.1220.10">
    <property type="entry name" value="Met repressor-like"/>
    <property type="match status" value="1"/>
</dbReference>
<evidence type="ECO:0000313" key="3">
    <source>
        <dbReference type="Proteomes" id="UP001165074"/>
    </source>
</evidence>
<comment type="caution">
    <text evidence="2">The sequence shown here is derived from an EMBL/GenBank/DDBJ whole genome shotgun (WGS) entry which is preliminary data.</text>
</comment>
<evidence type="ECO:0000256" key="1">
    <source>
        <dbReference type="SAM" id="MobiDB-lite"/>
    </source>
</evidence>
<protein>
    <recommendedName>
        <fullName evidence="4">Toxin-antitoxin system HicB family antitoxin</fullName>
    </recommendedName>
</protein>
<organism evidence="2 3">
    <name type="scientific">Actinoallomurus iriomotensis</name>
    <dbReference type="NCBI Taxonomy" id="478107"/>
    <lineage>
        <taxon>Bacteria</taxon>
        <taxon>Bacillati</taxon>
        <taxon>Actinomycetota</taxon>
        <taxon>Actinomycetes</taxon>
        <taxon>Streptosporangiales</taxon>
        <taxon>Thermomonosporaceae</taxon>
        <taxon>Actinoallomurus</taxon>
    </lineage>
</organism>
<feature type="region of interest" description="Disordered" evidence="1">
    <location>
        <begin position="163"/>
        <end position="195"/>
    </location>
</feature>
<dbReference type="SUPFAM" id="SSF47598">
    <property type="entry name" value="Ribbon-helix-helix"/>
    <property type="match status" value="1"/>
</dbReference>
<dbReference type="GO" id="GO:0006355">
    <property type="term" value="P:regulation of DNA-templated transcription"/>
    <property type="evidence" value="ECO:0007669"/>
    <property type="project" value="InterPro"/>
</dbReference>
<dbReference type="Proteomes" id="UP001165074">
    <property type="component" value="Unassembled WGS sequence"/>
</dbReference>
<keyword evidence="3" id="KW-1185">Reference proteome</keyword>
<dbReference type="EMBL" id="BSTK01000006">
    <property type="protein sequence ID" value="GLY86802.1"/>
    <property type="molecule type" value="Genomic_DNA"/>
</dbReference>
<dbReference type="AlphaFoldDB" id="A0A9W6S6V7"/>
<sequence>MDLTPYITNLRRELAVAAEAGGDDVRAMAERLGTALESAARLAMLEALSAAADEITTDLAPGSVEVRLRGRDPDFVVTPPPTEVTSGETSQGTLRNAIAGAIEVTMGVRPPASSEPEESGGTSRITLRLPEHLKPRIDEAANRMGLSVNAWLVRAVTVALELGDQGGRPGGGPGSGPSGGRSGTQLGQRYTGWVR</sequence>
<gene>
    <name evidence="2" type="ORF">Airi02_047310</name>
</gene>
<dbReference type="RefSeq" id="WP_285575278.1">
    <property type="nucleotide sequence ID" value="NZ_BSTK01000006.1"/>
</dbReference>
<evidence type="ECO:0008006" key="4">
    <source>
        <dbReference type="Google" id="ProtNLM"/>
    </source>
</evidence>
<dbReference type="InterPro" id="IPR013321">
    <property type="entry name" value="Arc_rbn_hlx_hlx"/>
</dbReference>
<dbReference type="InterPro" id="IPR010985">
    <property type="entry name" value="Ribbon_hlx_hlx"/>
</dbReference>
<accession>A0A9W6S6V7</accession>
<evidence type="ECO:0000313" key="2">
    <source>
        <dbReference type="EMBL" id="GLY86802.1"/>
    </source>
</evidence>
<proteinExistence type="predicted"/>